<dbReference type="Proteomes" id="UP000198878">
    <property type="component" value="Unassembled WGS sequence"/>
</dbReference>
<dbReference type="EMBL" id="FNUJ01000021">
    <property type="protein sequence ID" value="SEF38427.1"/>
    <property type="molecule type" value="Genomic_DNA"/>
</dbReference>
<evidence type="ECO:0000313" key="5">
    <source>
        <dbReference type="Proteomes" id="UP000198878"/>
    </source>
</evidence>
<feature type="domain" description="GAF" evidence="3">
    <location>
        <begin position="171"/>
        <end position="297"/>
    </location>
</feature>
<evidence type="ECO:0000256" key="1">
    <source>
        <dbReference type="SAM" id="Coils"/>
    </source>
</evidence>
<gene>
    <name evidence="4" type="ORF">SAMN05421837_12158</name>
</gene>
<dbReference type="InterPro" id="IPR029016">
    <property type="entry name" value="GAF-like_dom_sf"/>
</dbReference>
<proteinExistence type="predicted"/>
<feature type="region of interest" description="Disordered" evidence="2">
    <location>
        <begin position="1"/>
        <end position="28"/>
    </location>
</feature>
<dbReference type="OrthoDB" id="4938008at2"/>
<evidence type="ECO:0000313" key="4">
    <source>
        <dbReference type="EMBL" id="SEF38427.1"/>
    </source>
</evidence>
<dbReference type="Pfam" id="PF13185">
    <property type="entry name" value="GAF_2"/>
    <property type="match status" value="1"/>
</dbReference>
<evidence type="ECO:0000256" key="2">
    <source>
        <dbReference type="SAM" id="MobiDB-lite"/>
    </source>
</evidence>
<keyword evidence="5" id="KW-1185">Reference proteome</keyword>
<dbReference type="SUPFAM" id="SSF55781">
    <property type="entry name" value="GAF domain-like"/>
    <property type="match status" value="1"/>
</dbReference>
<dbReference type="RefSeq" id="WP_086677982.1">
    <property type="nucleotide sequence ID" value="NZ_FNUJ01000021.1"/>
</dbReference>
<organism evidence="4 5">
    <name type="scientific">Amycolatopsis pretoriensis</name>
    <dbReference type="NCBI Taxonomy" id="218821"/>
    <lineage>
        <taxon>Bacteria</taxon>
        <taxon>Bacillati</taxon>
        <taxon>Actinomycetota</taxon>
        <taxon>Actinomycetes</taxon>
        <taxon>Pseudonocardiales</taxon>
        <taxon>Pseudonocardiaceae</taxon>
        <taxon>Amycolatopsis</taxon>
    </lineage>
</organism>
<evidence type="ECO:0000259" key="3">
    <source>
        <dbReference type="Pfam" id="PF13185"/>
    </source>
</evidence>
<reference evidence="5" key="1">
    <citation type="submission" date="2016-10" db="EMBL/GenBank/DDBJ databases">
        <authorList>
            <person name="Varghese N."/>
            <person name="Submissions S."/>
        </authorList>
    </citation>
    <scope>NUCLEOTIDE SEQUENCE [LARGE SCALE GENOMIC DNA]</scope>
    <source>
        <strain evidence="5">DSM 44654</strain>
    </source>
</reference>
<sequence length="306" mass="33321">MTASDRLEGPVRRDEERESRTEPSEVARPAENRLTAKVTSWAGARSLWVGGAAVAAAPFFNSLLATSVGPWRWVLSGGLAVVALFGFAVPAAKAREAQDGVERARQETAATEARILEVEAEIRVAVSDVLLPVLSFVVDGCLRASKSDRQTCKAGAIPMILASAAQVCHPANRARACWYELEASGDEYLQLVPRQHFGRGSRPTTVFSTETARGVGLLRLITQEEPELYRDLNQLKPDHWQPSRRRRESYSTFLAVPVRAAGKAFGILMVDVDEAGSLTEEDTSIVRVLGWILALALLNAEADDPE</sequence>
<protein>
    <submittedName>
        <fullName evidence="4">GAF domain-containing protein</fullName>
    </submittedName>
</protein>
<feature type="coiled-coil region" evidence="1">
    <location>
        <begin position="94"/>
        <end position="121"/>
    </location>
</feature>
<accession>A0A1H5RLM8</accession>
<dbReference type="AlphaFoldDB" id="A0A1H5RLM8"/>
<keyword evidence="1" id="KW-0175">Coiled coil</keyword>
<name>A0A1H5RLM8_9PSEU</name>
<dbReference type="InterPro" id="IPR003018">
    <property type="entry name" value="GAF"/>
</dbReference>
<dbReference type="Gene3D" id="3.30.450.40">
    <property type="match status" value="1"/>
</dbReference>